<dbReference type="InterPro" id="IPR012337">
    <property type="entry name" value="RNaseH-like_sf"/>
</dbReference>
<dbReference type="Gene3D" id="3.30.420.10">
    <property type="entry name" value="Ribonuclease H-like superfamily/Ribonuclease H"/>
    <property type="match status" value="1"/>
</dbReference>
<dbReference type="Pfam" id="PF00075">
    <property type="entry name" value="RNase_H"/>
    <property type="match status" value="1"/>
</dbReference>
<dbReference type="OrthoDB" id="6437652at2759"/>
<gene>
    <name evidence="2" type="ORF">AVEN_98154_1</name>
</gene>
<dbReference type="GO" id="GO:0003676">
    <property type="term" value="F:nucleic acid binding"/>
    <property type="evidence" value="ECO:0007669"/>
    <property type="project" value="InterPro"/>
</dbReference>
<dbReference type="EMBL" id="BGPR01039853">
    <property type="protein sequence ID" value="GBO15902.1"/>
    <property type="molecule type" value="Genomic_DNA"/>
</dbReference>
<accession>A0A4Y2UUL6</accession>
<dbReference type="PROSITE" id="PS50879">
    <property type="entry name" value="RNASE_H_1"/>
    <property type="match status" value="1"/>
</dbReference>
<dbReference type="InterPro" id="IPR036397">
    <property type="entry name" value="RNaseH_sf"/>
</dbReference>
<evidence type="ECO:0000259" key="1">
    <source>
        <dbReference type="PROSITE" id="PS50879"/>
    </source>
</evidence>
<dbReference type="GO" id="GO:0004523">
    <property type="term" value="F:RNA-DNA hybrid ribonuclease activity"/>
    <property type="evidence" value="ECO:0007669"/>
    <property type="project" value="InterPro"/>
</dbReference>
<dbReference type="CDD" id="cd09276">
    <property type="entry name" value="Rnase_HI_RT_non_LTR"/>
    <property type="match status" value="1"/>
</dbReference>
<dbReference type="Proteomes" id="UP000499080">
    <property type="component" value="Unassembled WGS sequence"/>
</dbReference>
<comment type="caution">
    <text evidence="2">The sequence shown here is derived from an EMBL/GenBank/DDBJ whole genome shotgun (WGS) entry which is preliminary data.</text>
</comment>
<sequence length="264" mass="29383">MKLVSLSEHLPDATYEAELAAIQFAANWAVSENSKINLYTDSLSSILALQSASSRTNFVNKAKTDLFKAKNLVGLSWVKAHVGIQGNELADQQAKLATITGEELSIPAPRSYLTRTLKQLILHEWCGYWNKYTSASGIRVRGFLDTVSPNFLIYNKILIYFLSGHGPFPFYLHRFKRVNSPLCTCGLVGDADHFFYCSLTREFHLIKPTEASKKLWFKNLMSNKQAIGKMTNSSKISNDISTSGEYSPGRVTQGVKATPCTSLL</sequence>
<dbReference type="InterPro" id="IPR002156">
    <property type="entry name" value="RNaseH_domain"/>
</dbReference>
<keyword evidence="3" id="KW-1185">Reference proteome</keyword>
<dbReference type="AlphaFoldDB" id="A0A4Y2UUL6"/>
<dbReference type="SUPFAM" id="SSF53098">
    <property type="entry name" value="Ribonuclease H-like"/>
    <property type="match status" value="1"/>
</dbReference>
<evidence type="ECO:0000313" key="3">
    <source>
        <dbReference type="Proteomes" id="UP000499080"/>
    </source>
</evidence>
<protein>
    <recommendedName>
        <fullName evidence="1">RNase H type-1 domain-containing protein</fullName>
    </recommendedName>
</protein>
<evidence type="ECO:0000313" key="2">
    <source>
        <dbReference type="EMBL" id="GBO15902.1"/>
    </source>
</evidence>
<organism evidence="2 3">
    <name type="scientific">Araneus ventricosus</name>
    <name type="common">Orbweaver spider</name>
    <name type="synonym">Epeira ventricosa</name>
    <dbReference type="NCBI Taxonomy" id="182803"/>
    <lineage>
        <taxon>Eukaryota</taxon>
        <taxon>Metazoa</taxon>
        <taxon>Ecdysozoa</taxon>
        <taxon>Arthropoda</taxon>
        <taxon>Chelicerata</taxon>
        <taxon>Arachnida</taxon>
        <taxon>Araneae</taxon>
        <taxon>Araneomorphae</taxon>
        <taxon>Entelegynae</taxon>
        <taxon>Araneoidea</taxon>
        <taxon>Araneidae</taxon>
        <taxon>Araneus</taxon>
    </lineage>
</organism>
<reference evidence="2 3" key="1">
    <citation type="journal article" date="2019" name="Sci. Rep.">
        <title>Orb-weaving spider Araneus ventricosus genome elucidates the spidroin gene catalogue.</title>
        <authorList>
            <person name="Kono N."/>
            <person name="Nakamura H."/>
            <person name="Ohtoshi R."/>
            <person name="Moran D.A.P."/>
            <person name="Shinohara A."/>
            <person name="Yoshida Y."/>
            <person name="Fujiwara M."/>
            <person name="Mori M."/>
            <person name="Tomita M."/>
            <person name="Arakawa K."/>
        </authorList>
    </citation>
    <scope>NUCLEOTIDE SEQUENCE [LARGE SCALE GENOMIC DNA]</scope>
</reference>
<feature type="domain" description="RNase H type-1" evidence="1">
    <location>
        <begin position="1"/>
        <end position="99"/>
    </location>
</feature>
<proteinExistence type="predicted"/>
<name>A0A4Y2UUL6_ARAVE</name>